<dbReference type="Proteomes" id="UP000008367">
    <property type="component" value="Unassembled WGS sequence"/>
</dbReference>
<feature type="transmembrane region" description="Helical" evidence="8">
    <location>
        <begin position="215"/>
        <end position="237"/>
    </location>
</feature>
<dbReference type="InterPro" id="IPR002549">
    <property type="entry name" value="AI-2E-like"/>
</dbReference>
<evidence type="ECO:0000256" key="4">
    <source>
        <dbReference type="ARBA" id="ARBA00022475"/>
    </source>
</evidence>
<evidence type="ECO:0000256" key="2">
    <source>
        <dbReference type="ARBA" id="ARBA00009773"/>
    </source>
</evidence>
<dbReference type="Pfam" id="PF01594">
    <property type="entry name" value="AI-2E_transport"/>
    <property type="match status" value="1"/>
</dbReference>
<reference evidence="9 10" key="1">
    <citation type="submission" date="2012-10" db="EMBL/GenBank/DDBJ databases">
        <title>Genome sequence of Vibrio Cholerae HENC-02.</title>
        <authorList>
            <person name="Eppinger M."/>
            <person name="Hasan N.A."/>
            <person name="Sengamalay N."/>
            <person name="Hine E."/>
            <person name="Su Q."/>
            <person name="Daugherty S.C."/>
            <person name="Young S."/>
            <person name="Sadzewicz L."/>
            <person name="Tallon L."/>
            <person name="Cebula T.A."/>
            <person name="Ravel J."/>
            <person name="Colwell R.R."/>
        </authorList>
    </citation>
    <scope>NUCLEOTIDE SEQUENCE [LARGE SCALE GENOMIC DNA]</scope>
    <source>
        <strain evidence="9 10">HENC-02</strain>
    </source>
</reference>
<evidence type="ECO:0000313" key="10">
    <source>
        <dbReference type="Proteomes" id="UP000008367"/>
    </source>
</evidence>
<organism evidence="9 10">
    <name type="scientific">Vibrio harveyi</name>
    <name type="common">Beneckea harveyi</name>
    <dbReference type="NCBI Taxonomy" id="669"/>
    <lineage>
        <taxon>Bacteria</taxon>
        <taxon>Pseudomonadati</taxon>
        <taxon>Pseudomonadota</taxon>
        <taxon>Gammaproteobacteria</taxon>
        <taxon>Vibrionales</taxon>
        <taxon>Vibrionaceae</taxon>
        <taxon>Vibrio</taxon>
    </lineage>
</organism>
<evidence type="ECO:0000256" key="8">
    <source>
        <dbReference type="SAM" id="Phobius"/>
    </source>
</evidence>
<feature type="transmembrane region" description="Helical" evidence="8">
    <location>
        <begin position="69"/>
        <end position="91"/>
    </location>
</feature>
<comment type="similarity">
    <text evidence="2">Belongs to the autoinducer-2 exporter (AI-2E) (TC 2.A.86) family.</text>
</comment>
<evidence type="ECO:0008006" key="11">
    <source>
        <dbReference type="Google" id="ProtNLM"/>
    </source>
</evidence>
<evidence type="ECO:0000256" key="5">
    <source>
        <dbReference type="ARBA" id="ARBA00022692"/>
    </source>
</evidence>
<evidence type="ECO:0000313" key="9">
    <source>
        <dbReference type="EMBL" id="EKM31289.1"/>
    </source>
</evidence>
<name>A0A454CY10_VIBHA</name>
<evidence type="ECO:0000256" key="1">
    <source>
        <dbReference type="ARBA" id="ARBA00004651"/>
    </source>
</evidence>
<keyword evidence="7 8" id="KW-0472">Membrane</keyword>
<comment type="subcellular location">
    <subcellularLocation>
        <location evidence="1">Cell membrane</location>
        <topology evidence="1">Multi-pass membrane protein</topology>
    </subcellularLocation>
</comment>
<dbReference type="STRING" id="669.AL538_24520"/>
<dbReference type="EMBL" id="AJSR01001260">
    <property type="protein sequence ID" value="EKM31289.1"/>
    <property type="molecule type" value="Genomic_DNA"/>
</dbReference>
<accession>A0A454CY10</accession>
<evidence type="ECO:0000256" key="7">
    <source>
        <dbReference type="ARBA" id="ARBA00023136"/>
    </source>
</evidence>
<protein>
    <recommendedName>
        <fullName evidence="11">AI-2E family transporter</fullName>
    </recommendedName>
</protein>
<dbReference type="RefSeq" id="WP_009701207.1">
    <property type="nucleotide sequence ID" value="NZ_AP031615.1"/>
</dbReference>
<proteinExistence type="inferred from homology"/>
<feature type="transmembrane region" description="Helical" evidence="8">
    <location>
        <begin position="308"/>
        <end position="335"/>
    </location>
</feature>
<dbReference type="AlphaFoldDB" id="A0A454CY10"/>
<feature type="transmembrane region" description="Helical" evidence="8">
    <location>
        <begin position="243"/>
        <end position="270"/>
    </location>
</feature>
<dbReference type="PANTHER" id="PTHR21716">
    <property type="entry name" value="TRANSMEMBRANE PROTEIN"/>
    <property type="match status" value="1"/>
</dbReference>
<comment type="caution">
    <text evidence="9">The sequence shown here is derived from an EMBL/GenBank/DDBJ whole genome shotgun (WGS) entry which is preliminary data.</text>
</comment>
<keyword evidence="5 8" id="KW-0812">Transmembrane</keyword>
<dbReference type="PANTHER" id="PTHR21716:SF67">
    <property type="entry name" value="TRANSPORT PROTEIN YDIK-RELATED"/>
    <property type="match status" value="1"/>
</dbReference>
<feature type="transmembrane region" description="Helical" evidence="8">
    <location>
        <begin position="12"/>
        <end position="32"/>
    </location>
</feature>
<dbReference type="GO" id="GO:0005886">
    <property type="term" value="C:plasma membrane"/>
    <property type="evidence" value="ECO:0007669"/>
    <property type="project" value="UniProtKB-SubCell"/>
</dbReference>
<feature type="transmembrane region" description="Helical" evidence="8">
    <location>
        <begin position="277"/>
        <end position="296"/>
    </location>
</feature>
<evidence type="ECO:0000256" key="3">
    <source>
        <dbReference type="ARBA" id="ARBA00022448"/>
    </source>
</evidence>
<keyword evidence="6 8" id="KW-1133">Transmembrane helix</keyword>
<sequence length="373" mass="39136">MKASNDFSKQAIDAAIKIGAVALLIWWCFSILSPFIMLVVWGGIIAIALYPVMMSLHNRLGISKGKASALLSTIGVLLLLIPLIALSSGLYTSGTEVVTGLQDGTLVVPKPQESLKEIPVVGDKLFVAINYASTNMEGFLVKYGEQVKGFLSQAASIVGSVSGGFIQFIISTMIAGAFMSNAEVCQKGFTKLADRLTNKKGEALIDLSKSTVRSVVQGVIGVALIQSVMAGVGMVAVGVPAAALWMVAVILIAIVQLPPILALIPAIIYVFSVESTLVAGIFLVWCILVSASDAVLKPVLLSRGSDTPMLVTLLGALGGMAMSGIVGLFVGAVVLSLTYQLMVNWLDEDDTEANKALSMDQKAKEEDKAEVAS</sequence>
<evidence type="ECO:0000256" key="6">
    <source>
        <dbReference type="ARBA" id="ARBA00022989"/>
    </source>
</evidence>
<feature type="transmembrane region" description="Helical" evidence="8">
    <location>
        <begin position="150"/>
        <end position="170"/>
    </location>
</feature>
<keyword evidence="4" id="KW-1003">Cell membrane</keyword>
<gene>
    <name evidence="9" type="ORF">VCHENC02_3053</name>
</gene>
<keyword evidence="3" id="KW-0813">Transport</keyword>